<sequence>MENLRRAAVEQDQLSRVFRIKEHLETLNTCVLDQANLETLGVIIDYPLNVDSIRGPWNLGPRFFEPWVSSELLTEAGADWLHTWEAGIITDHKLAGWQCGEIRAQWFHGCLKNLYKLNSELWEPWKVDPYTLREGTGLDLALHRFDFFDDLTGQYSDREYEPEAAFFPVDKAKPHVDCFVIDSKIEPDNQVLCSEVYYAAELVRFRLEKGEHSGHHTKPGIIYTLQRDLFTRITQAHFDGKTNKLVLRRSRRLELRGPKPTSDAYLLVRCMASRPVGETEYIDEVEAPDDETTSNDSPDTASKFLLGCA</sequence>
<dbReference type="Proteomes" id="UP001303647">
    <property type="component" value="Unassembled WGS sequence"/>
</dbReference>
<dbReference type="EMBL" id="MU857659">
    <property type="protein sequence ID" value="KAK4247135.1"/>
    <property type="molecule type" value="Genomic_DNA"/>
</dbReference>
<reference evidence="1" key="1">
    <citation type="journal article" date="2023" name="Mol. Phylogenet. Evol.">
        <title>Genome-scale phylogeny and comparative genomics of the fungal order Sordariales.</title>
        <authorList>
            <person name="Hensen N."/>
            <person name="Bonometti L."/>
            <person name="Westerberg I."/>
            <person name="Brannstrom I.O."/>
            <person name="Guillou S."/>
            <person name="Cros-Aarteil S."/>
            <person name="Calhoun S."/>
            <person name="Haridas S."/>
            <person name="Kuo A."/>
            <person name="Mondo S."/>
            <person name="Pangilinan J."/>
            <person name="Riley R."/>
            <person name="LaButti K."/>
            <person name="Andreopoulos B."/>
            <person name="Lipzen A."/>
            <person name="Chen C."/>
            <person name="Yan M."/>
            <person name="Daum C."/>
            <person name="Ng V."/>
            <person name="Clum A."/>
            <person name="Steindorff A."/>
            <person name="Ohm R.A."/>
            <person name="Martin F."/>
            <person name="Silar P."/>
            <person name="Natvig D.O."/>
            <person name="Lalanne C."/>
            <person name="Gautier V."/>
            <person name="Ament-Velasquez S.L."/>
            <person name="Kruys A."/>
            <person name="Hutchinson M.I."/>
            <person name="Powell A.J."/>
            <person name="Barry K."/>
            <person name="Miller A.N."/>
            <person name="Grigoriev I.V."/>
            <person name="Debuchy R."/>
            <person name="Gladieux P."/>
            <person name="Hiltunen Thoren M."/>
            <person name="Johannesson H."/>
        </authorList>
    </citation>
    <scope>NUCLEOTIDE SEQUENCE</scope>
    <source>
        <strain evidence="1">CBS 359.72</strain>
    </source>
</reference>
<gene>
    <name evidence="1" type="ORF">C7999DRAFT_41468</name>
</gene>
<dbReference type="AlphaFoldDB" id="A0AAN7CSJ3"/>
<comment type="caution">
    <text evidence="1">The sequence shown here is derived from an EMBL/GenBank/DDBJ whole genome shotgun (WGS) entry which is preliminary data.</text>
</comment>
<evidence type="ECO:0000313" key="1">
    <source>
        <dbReference type="EMBL" id="KAK4247135.1"/>
    </source>
</evidence>
<protein>
    <submittedName>
        <fullName evidence="1">Uncharacterized protein</fullName>
    </submittedName>
</protein>
<proteinExistence type="predicted"/>
<accession>A0AAN7CSJ3</accession>
<name>A0AAN7CSJ3_9PEZI</name>
<evidence type="ECO:0000313" key="2">
    <source>
        <dbReference type="Proteomes" id="UP001303647"/>
    </source>
</evidence>
<reference evidence="1" key="2">
    <citation type="submission" date="2023-05" db="EMBL/GenBank/DDBJ databases">
        <authorList>
            <consortium name="Lawrence Berkeley National Laboratory"/>
            <person name="Steindorff A."/>
            <person name="Hensen N."/>
            <person name="Bonometti L."/>
            <person name="Westerberg I."/>
            <person name="Brannstrom I.O."/>
            <person name="Guillou S."/>
            <person name="Cros-Aarteil S."/>
            <person name="Calhoun S."/>
            <person name="Haridas S."/>
            <person name="Kuo A."/>
            <person name="Mondo S."/>
            <person name="Pangilinan J."/>
            <person name="Riley R."/>
            <person name="Labutti K."/>
            <person name="Andreopoulos B."/>
            <person name="Lipzen A."/>
            <person name="Chen C."/>
            <person name="Yanf M."/>
            <person name="Daum C."/>
            <person name="Ng V."/>
            <person name="Clum A."/>
            <person name="Ohm R."/>
            <person name="Martin F."/>
            <person name="Silar P."/>
            <person name="Natvig D."/>
            <person name="Lalanne C."/>
            <person name="Gautier V."/>
            <person name="Ament-Velasquez S.L."/>
            <person name="Kruys A."/>
            <person name="Hutchinson M.I."/>
            <person name="Powell A.J."/>
            <person name="Barry K."/>
            <person name="Miller A.N."/>
            <person name="Grigoriev I.V."/>
            <person name="Debuchy R."/>
            <person name="Gladieux P."/>
            <person name="Thoren M.H."/>
            <person name="Johannesson H."/>
        </authorList>
    </citation>
    <scope>NUCLEOTIDE SEQUENCE</scope>
    <source>
        <strain evidence="1">CBS 359.72</strain>
    </source>
</reference>
<organism evidence="1 2">
    <name type="scientific">Corynascus novoguineensis</name>
    <dbReference type="NCBI Taxonomy" id="1126955"/>
    <lineage>
        <taxon>Eukaryota</taxon>
        <taxon>Fungi</taxon>
        <taxon>Dikarya</taxon>
        <taxon>Ascomycota</taxon>
        <taxon>Pezizomycotina</taxon>
        <taxon>Sordariomycetes</taxon>
        <taxon>Sordariomycetidae</taxon>
        <taxon>Sordariales</taxon>
        <taxon>Chaetomiaceae</taxon>
        <taxon>Corynascus</taxon>
    </lineage>
</organism>
<keyword evidence="2" id="KW-1185">Reference proteome</keyword>